<dbReference type="RefSeq" id="WP_201681868.1">
    <property type="nucleotide sequence ID" value="NZ_JAEQNA010000001.1"/>
</dbReference>
<dbReference type="Proteomes" id="UP000613011">
    <property type="component" value="Unassembled WGS sequence"/>
</dbReference>
<sequence length="117" mass="12971">MRWFKPNLKSSIYALLGHGPAASAIEMDTAMDQIRRAMLGLLGSDGIERHPLLARRLRYATDIQGLWYARNDLMAALAAVHGELKARQAVEEVTLLFRGLLPEGLYGRSSRPPAGDR</sequence>
<dbReference type="EMBL" id="JAEQNA010000001">
    <property type="protein sequence ID" value="MBL0418787.1"/>
    <property type="molecule type" value="Genomic_DNA"/>
</dbReference>
<reference evidence="1" key="1">
    <citation type="submission" date="2021-01" db="EMBL/GenBank/DDBJ databases">
        <title>Ramlibacter sp. strain AW1 16S ribosomal RNA gene Genome sequencing and assembly.</title>
        <authorList>
            <person name="Kang M."/>
        </authorList>
    </citation>
    <scope>NUCLEOTIDE SEQUENCE</scope>
    <source>
        <strain evidence="1">AW1</strain>
    </source>
</reference>
<evidence type="ECO:0000313" key="1">
    <source>
        <dbReference type="EMBL" id="MBL0418787.1"/>
    </source>
</evidence>
<keyword evidence="2" id="KW-1185">Reference proteome</keyword>
<organism evidence="1 2">
    <name type="scientific">Ramlibacter aurantiacus</name>
    <dbReference type="NCBI Taxonomy" id="2801330"/>
    <lineage>
        <taxon>Bacteria</taxon>
        <taxon>Pseudomonadati</taxon>
        <taxon>Pseudomonadota</taxon>
        <taxon>Betaproteobacteria</taxon>
        <taxon>Burkholderiales</taxon>
        <taxon>Comamonadaceae</taxon>
        <taxon>Ramlibacter</taxon>
    </lineage>
</organism>
<dbReference type="AlphaFoldDB" id="A0A936ZF77"/>
<name>A0A936ZF77_9BURK</name>
<proteinExistence type="predicted"/>
<gene>
    <name evidence="1" type="ORF">JI739_00370</name>
</gene>
<comment type="caution">
    <text evidence="1">The sequence shown here is derived from an EMBL/GenBank/DDBJ whole genome shotgun (WGS) entry which is preliminary data.</text>
</comment>
<evidence type="ECO:0000313" key="2">
    <source>
        <dbReference type="Proteomes" id="UP000613011"/>
    </source>
</evidence>
<accession>A0A936ZF77</accession>
<protein>
    <submittedName>
        <fullName evidence="1">Uncharacterized protein</fullName>
    </submittedName>
</protein>